<reference evidence="2" key="1">
    <citation type="submission" date="2021-06" db="EMBL/GenBank/DDBJ databases">
        <title>Parelaphostrongylus tenuis whole genome reference sequence.</title>
        <authorList>
            <person name="Garwood T.J."/>
            <person name="Larsen P.A."/>
            <person name="Fountain-Jones N.M."/>
            <person name="Garbe J.R."/>
            <person name="Macchietto M.G."/>
            <person name="Kania S.A."/>
            <person name="Gerhold R.W."/>
            <person name="Richards J.E."/>
            <person name="Wolf T.M."/>
        </authorList>
    </citation>
    <scope>NUCLEOTIDE SEQUENCE</scope>
    <source>
        <strain evidence="2">MNPRO001-30</strain>
        <tissue evidence="2">Meninges</tissue>
    </source>
</reference>
<dbReference type="GO" id="GO:0008061">
    <property type="term" value="F:chitin binding"/>
    <property type="evidence" value="ECO:0007669"/>
    <property type="project" value="InterPro"/>
</dbReference>
<dbReference type="AlphaFoldDB" id="A0AAD5QJG6"/>
<accession>A0AAD5QJG6</accession>
<dbReference type="Gene3D" id="3.20.20.80">
    <property type="entry name" value="Glycosidases"/>
    <property type="match status" value="3"/>
</dbReference>
<feature type="domain" description="GH18" evidence="1">
    <location>
        <begin position="1"/>
        <end position="206"/>
    </location>
</feature>
<dbReference type="PROSITE" id="PS51910">
    <property type="entry name" value="GH18_2"/>
    <property type="match status" value="2"/>
</dbReference>
<evidence type="ECO:0000259" key="1">
    <source>
        <dbReference type="PROSITE" id="PS51910"/>
    </source>
</evidence>
<organism evidence="2 3">
    <name type="scientific">Parelaphostrongylus tenuis</name>
    <name type="common">Meningeal worm</name>
    <dbReference type="NCBI Taxonomy" id="148309"/>
    <lineage>
        <taxon>Eukaryota</taxon>
        <taxon>Metazoa</taxon>
        <taxon>Ecdysozoa</taxon>
        <taxon>Nematoda</taxon>
        <taxon>Chromadorea</taxon>
        <taxon>Rhabditida</taxon>
        <taxon>Rhabditina</taxon>
        <taxon>Rhabditomorpha</taxon>
        <taxon>Strongyloidea</taxon>
        <taxon>Metastrongylidae</taxon>
        <taxon>Parelaphostrongylus</taxon>
    </lineage>
</organism>
<dbReference type="InterPro" id="IPR001223">
    <property type="entry name" value="Glyco_hydro18_cat"/>
</dbReference>
<sequence length="880" mass="98149">MAPSTSSFKTTLAISPRWMWRVGDKLSHLVDYVDHVYIVMEELPSSEDAYSVSHLDPLLPSQSIPLEDTISGCVDRMLNNDVPAEKIIVGLSTGGRTYKVRSPSSIVYGDIATEAGTRQGLQDICQSIKVSFDSDAANAVVLQGKTKWTSANFPKEQSLGKKMRWISQKGLGGVGLSSLQLDDPSGKCDLGHYPSHMMIGKLLKCRTRDHDRHPPAQCTRLCYLDKDAKKFDPWSLQPHWCSHIVIGPVNIQLTDDLEISSPVKKSFSSIGAQQTNDIWRIELSSPFKRRNLINNIKKVVRATNASGVEVSWTLDTLDFVQDSLLLSQFLTDLSTMLPHVIQVLLAINPYSNNNDRYDIGVINSTTDLIILQTHRLHSSRQNFSGHHSPMFAGPEIQDSRMTVESFVKSWIFHGVPREKLVVSVTAEPTTATLMQDLPVTDKVFGLPVSPIQHENHIRSQTEICEALESKNSRVHWIEDSGVPVLISGSKFVAFDNEKSAKIKATWTSLNNLAGIAMHGLPQDNPNADCPHRSFPILQSIVDTQVCTACAVMNQTKCSSSFEIVCNYRLPALDEAQCLVPKNIPFELCTEVVVEHAVIGANATVRFALEEQYDFAKQLSSLHFHMKSMVISLRCEMEKEEFVQLMLSRAKSMKLAAAIRSFMDEFSFDGVELRCADLVTKVSKLQFAHFLRLLKKELKTNEECSKTVSIRLSAWHTDLRANYDITSLNSLHHVVLEPFSVPLLPGAAFVHSPLFPVDIKSNSVTSINGAIRDWLKSGLMPSKILLQIPSYGMEQSLLNWTDIGIGRPTEKEYGIIGQSELCQRLKYTGTTRHTNWDSMTVNAFSGSGRWISIDDQHSVKYKVCSASKLLNCSLDTQYLPA</sequence>
<dbReference type="InterPro" id="IPR050314">
    <property type="entry name" value="Glycosyl_Hydrlase_18"/>
</dbReference>
<dbReference type="InterPro" id="IPR011583">
    <property type="entry name" value="Chitinase_II/V-like_cat"/>
</dbReference>
<dbReference type="GO" id="GO:0004568">
    <property type="term" value="F:chitinase activity"/>
    <property type="evidence" value="ECO:0007669"/>
    <property type="project" value="TreeGrafter"/>
</dbReference>
<dbReference type="SMART" id="SM00636">
    <property type="entry name" value="Glyco_18"/>
    <property type="match status" value="1"/>
</dbReference>
<evidence type="ECO:0000313" key="3">
    <source>
        <dbReference type="Proteomes" id="UP001196413"/>
    </source>
</evidence>
<keyword evidence="3" id="KW-1185">Reference proteome</keyword>
<evidence type="ECO:0000313" key="2">
    <source>
        <dbReference type="EMBL" id="KAJ1350785.1"/>
    </source>
</evidence>
<dbReference type="GO" id="GO:0006032">
    <property type="term" value="P:chitin catabolic process"/>
    <property type="evidence" value="ECO:0007669"/>
    <property type="project" value="TreeGrafter"/>
</dbReference>
<dbReference type="Pfam" id="PF00704">
    <property type="entry name" value="Glyco_hydro_18"/>
    <property type="match status" value="3"/>
</dbReference>
<feature type="domain" description="GH18" evidence="1">
    <location>
        <begin position="218"/>
        <end position="547"/>
    </location>
</feature>
<dbReference type="PANTHER" id="PTHR11177">
    <property type="entry name" value="CHITINASE"/>
    <property type="match status" value="1"/>
</dbReference>
<dbReference type="InterPro" id="IPR029070">
    <property type="entry name" value="Chitinase_insertion_sf"/>
</dbReference>
<dbReference type="GO" id="GO:0005576">
    <property type="term" value="C:extracellular region"/>
    <property type="evidence" value="ECO:0007669"/>
    <property type="project" value="TreeGrafter"/>
</dbReference>
<dbReference type="Proteomes" id="UP001196413">
    <property type="component" value="Unassembled WGS sequence"/>
</dbReference>
<dbReference type="SUPFAM" id="SSF51445">
    <property type="entry name" value="(Trans)glycosidases"/>
    <property type="match status" value="3"/>
</dbReference>
<dbReference type="EMBL" id="JAHQIW010000943">
    <property type="protein sequence ID" value="KAJ1350785.1"/>
    <property type="molecule type" value="Genomic_DNA"/>
</dbReference>
<dbReference type="InterPro" id="IPR017853">
    <property type="entry name" value="GH"/>
</dbReference>
<gene>
    <name evidence="2" type="ORF">KIN20_006661</name>
</gene>
<protein>
    <recommendedName>
        <fullName evidence="1">GH18 domain-containing protein</fullName>
    </recommendedName>
</protein>
<dbReference type="PANTHER" id="PTHR11177:SF401">
    <property type="entry name" value="CHITINASE-LIKE PROTEIN C25A8.4"/>
    <property type="match status" value="1"/>
</dbReference>
<dbReference type="Gene3D" id="3.10.50.10">
    <property type="match status" value="2"/>
</dbReference>
<dbReference type="GO" id="GO:0005975">
    <property type="term" value="P:carbohydrate metabolic process"/>
    <property type="evidence" value="ECO:0007669"/>
    <property type="project" value="InterPro"/>
</dbReference>
<name>A0AAD5QJG6_PARTN</name>
<comment type="caution">
    <text evidence="2">The sequence shown here is derived from an EMBL/GenBank/DDBJ whole genome shotgun (WGS) entry which is preliminary data.</text>
</comment>
<proteinExistence type="predicted"/>